<protein>
    <recommendedName>
        <fullName evidence="8">BHLH domain-containing protein</fullName>
    </recommendedName>
</protein>
<dbReference type="Gene3D" id="4.10.280.10">
    <property type="entry name" value="Helix-loop-helix DNA-binding domain"/>
    <property type="match status" value="1"/>
</dbReference>
<keyword evidence="6" id="KW-0175">Coiled coil</keyword>
<feature type="region of interest" description="Disordered" evidence="7">
    <location>
        <begin position="203"/>
        <end position="238"/>
    </location>
</feature>
<dbReference type="SUPFAM" id="SSF47459">
    <property type="entry name" value="HLH, helix-loop-helix DNA-binding domain"/>
    <property type="match status" value="1"/>
</dbReference>
<evidence type="ECO:0000256" key="2">
    <source>
        <dbReference type="ARBA" id="ARBA00023125"/>
    </source>
</evidence>
<dbReference type="InParanoid" id="A0A0L0HFF8"/>
<dbReference type="PANTHER" id="PTHR10328:SF3">
    <property type="entry name" value="PROTEIN MAX"/>
    <property type="match status" value="1"/>
</dbReference>
<dbReference type="Pfam" id="PF00010">
    <property type="entry name" value="HLH"/>
    <property type="match status" value="1"/>
</dbReference>
<dbReference type="GeneID" id="27688441"/>
<proteinExistence type="predicted"/>
<dbReference type="EMBL" id="KQ257457">
    <property type="protein sequence ID" value="KNC99639.1"/>
    <property type="molecule type" value="Genomic_DNA"/>
</dbReference>
<feature type="region of interest" description="Disordered" evidence="7">
    <location>
        <begin position="1"/>
        <end position="30"/>
    </location>
</feature>
<evidence type="ECO:0000256" key="3">
    <source>
        <dbReference type="ARBA" id="ARBA00023159"/>
    </source>
</evidence>
<reference evidence="9 10" key="1">
    <citation type="submission" date="2009-08" db="EMBL/GenBank/DDBJ databases">
        <title>The Genome Sequence of Spizellomyces punctatus strain DAOM BR117.</title>
        <authorList>
            <consortium name="The Broad Institute Genome Sequencing Platform"/>
            <person name="Russ C."/>
            <person name="Cuomo C."/>
            <person name="Shea T."/>
            <person name="Young S.K."/>
            <person name="Zeng Q."/>
            <person name="Koehrsen M."/>
            <person name="Haas B."/>
            <person name="Borodovsky M."/>
            <person name="Guigo R."/>
            <person name="Alvarado L."/>
            <person name="Berlin A."/>
            <person name="Bochicchio J."/>
            <person name="Borenstein D."/>
            <person name="Chapman S."/>
            <person name="Chen Z."/>
            <person name="Engels R."/>
            <person name="Freedman E."/>
            <person name="Gellesch M."/>
            <person name="Goldberg J."/>
            <person name="Griggs A."/>
            <person name="Gujja S."/>
            <person name="Heiman D."/>
            <person name="Hepburn T."/>
            <person name="Howarth C."/>
            <person name="Jen D."/>
            <person name="Larson L."/>
            <person name="Lewis B."/>
            <person name="Mehta T."/>
            <person name="Park D."/>
            <person name="Pearson M."/>
            <person name="Roberts A."/>
            <person name="Saif S."/>
            <person name="Shenoy N."/>
            <person name="Sisk P."/>
            <person name="Stolte C."/>
            <person name="Sykes S."/>
            <person name="Thomson T."/>
            <person name="Walk T."/>
            <person name="White J."/>
            <person name="Yandava C."/>
            <person name="Burger G."/>
            <person name="Gray M.W."/>
            <person name="Holland P.W.H."/>
            <person name="King N."/>
            <person name="Lang F.B.F."/>
            <person name="Roger A.J."/>
            <person name="Ruiz-Trillo I."/>
            <person name="Lander E."/>
            <person name="Nusbaum C."/>
        </authorList>
    </citation>
    <scope>NUCLEOTIDE SEQUENCE [LARGE SCALE GENOMIC DNA]</scope>
    <source>
        <strain evidence="9 10">DAOM BR117</strain>
    </source>
</reference>
<dbReference type="GO" id="GO:0003677">
    <property type="term" value="F:DNA binding"/>
    <property type="evidence" value="ECO:0007669"/>
    <property type="project" value="UniProtKB-KW"/>
</dbReference>
<dbReference type="RefSeq" id="XP_016607679.1">
    <property type="nucleotide sequence ID" value="XM_016753262.1"/>
</dbReference>
<dbReference type="eggNOG" id="KOG2483">
    <property type="taxonomic scope" value="Eukaryota"/>
</dbReference>
<feature type="coiled-coil region" evidence="6">
    <location>
        <begin position="117"/>
        <end position="151"/>
    </location>
</feature>
<dbReference type="VEuPathDB" id="FungiDB:SPPG_05022"/>
<accession>A0A0L0HFF8</accession>
<organism evidence="9 10">
    <name type="scientific">Spizellomyces punctatus (strain DAOM BR117)</name>
    <dbReference type="NCBI Taxonomy" id="645134"/>
    <lineage>
        <taxon>Eukaryota</taxon>
        <taxon>Fungi</taxon>
        <taxon>Fungi incertae sedis</taxon>
        <taxon>Chytridiomycota</taxon>
        <taxon>Chytridiomycota incertae sedis</taxon>
        <taxon>Chytridiomycetes</taxon>
        <taxon>Spizellomycetales</taxon>
        <taxon>Spizellomycetaceae</taxon>
        <taxon>Spizellomyces</taxon>
    </lineage>
</organism>
<dbReference type="STRING" id="645134.A0A0L0HFF8"/>
<name>A0A0L0HFF8_SPIPD</name>
<dbReference type="GO" id="GO:0003700">
    <property type="term" value="F:DNA-binding transcription factor activity"/>
    <property type="evidence" value="ECO:0007669"/>
    <property type="project" value="TreeGrafter"/>
</dbReference>
<dbReference type="GO" id="GO:0045944">
    <property type="term" value="P:positive regulation of transcription by RNA polymerase II"/>
    <property type="evidence" value="ECO:0007669"/>
    <property type="project" value="TreeGrafter"/>
</dbReference>
<keyword evidence="5" id="KW-0539">Nucleus</keyword>
<evidence type="ECO:0000259" key="8">
    <source>
        <dbReference type="PROSITE" id="PS50888"/>
    </source>
</evidence>
<gene>
    <name evidence="9" type="ORF">SPPG_05022</name>
</gene>
<evidence type="ECO:0000256" key="5">
    <source>
        <dbReference type="ARBA" id="ARBA00023242"/>
    </source>
</evidence>
<keyword evidence="10" id="KW-1185">Reference proteome</keyword>
<dbReference type="InterPro" id="IPR011598">
    <property type="entry name" value="bHLH_dom"/>
</dbReference>
<keyword evidence="4" id="KW-0804">Transcription</keyword>
<evidence type="ECO:0000256" key="6">
    <source>
        <dbReference type="SAM" id="Coils"/>
    </source>
</evidence>
<feature type="compositionally biased region" description="Pro residues" evidence="7">
    <location>
        <begin position="1"/>
        <end position="26"/>
    </location>
</feature>
<dbReference type="OrthoDB" id="8964853at2759"/>
<dbReference type="PANTHER" id="PTHR10328">
    <property type="entry name" value="PROTEIN MAX MYC-ASSOCIATED FACTOR X"/>
    <property type="match status" value="1"/>
</dbReference>
<sequence>MVDPYFPPPPIPRPSAAPPADGPVPSPSQHSCAHMYTFQIPTYYPGHHRPPADYSTAHPLYRTINMAEKRAYHNATERARRENLNSRFQELAQSLPSLANVRKPSKSVIVNHSLSFVQDVKRRLEIKDRALETLRNRNEGLRNEVNRLRSLLGIPSSADPLEELDEDLQDKETSASVSTNIVLPGDTLPKPNNQTKIKPITIKTDTFEHESDNDEPPSGTDTLDMEIPSPTDTSLPYPPPSLLVPDLYPTYPQRPIDPLIIQEEYTTRETPTPPNGTPILGTQHQEYTELPFPSIQKWENEHNGAFAMRRAYSFDAAYLPGMQAVMGSMATQERF</sequence>
<feature type="domain" description="BHLH" evidence="8">
    <location>
        <begin position="68"/>
        <end position="120"/>
    </location>
</feature>
<dbReference type="AlphaFoldDB" id="A0A0L0HFF8"/>
<dbReference type="GO" id="GO:0046983">
    <property type="term" value="F:protein dimerization activity"/>
    <property type="evidence" value="ECO:0007669"/>
    <property type="project" value="InterPro"/>
</dbReference>
<keyword evidence="3" id="KW-0010">Activator</keyword>
<evidence type="ECO:0000256" key="1">
    <source>
        <dbReference type="ARBA" id="ARBA00023015"/>
    </source>
</evidence>
<evidence type="ECO:0000313" key="10">
    <source>
        <dbReference type="Proteomes" id="UP000053201"/>
    </source>
</evidence>
<evidence type="ECO:0000256" key="4">
    <source>
        <dbReference type="ARBA" id="ARBA00023163"/>
    </source>
</evidence>
<keyword evidence="1" id="KW-0805">Transcription regulation</keyword>
<evidence type="ECO:0000256" key="7">
    <source>
        <dbReference type="SAM" id="MobiDB-lite"/>
    </source>
</evidence>
<dbReference type="Proteomes" id="UP000053201">
    <property type="component" value="Unassembled WGS sequence"/>
</dbReference>
<evidence type="ECO:0000313" key="9">
    <source>
        <dbReference type="EMBL" id="KNC99639.1"/>
    </source>
</evidence>
<dbReference type="PROSITE" id="PS50888">
    <property type="entry name" value="BHLH"/>
    <property type="match status" value="1"/>
</dbReference>
<dbReference type="SMART" id="SM00353">
    <property type="entry name" value="HLH"/>
    <property type="match status" value="1"/>
</dbReference>
<dbReference type="GO" id="GO:0090575">
    <property type="term" value="C:RNA polymerase II transcription regulator complex"/>
    <property type="evidence" value="ECO:0007669"/>
    <property type="project" value="TreeGrafter"/>
</dbReference>
<keyword evidence="2" id="KW-0238">DNA-binding</keyword>
<dbReference type="InterPro" id="IPR036638">
    <property type="entry name" value="HLH_DNA-bd_sf"/>
</dbReference>